<dbReference type="EMBL" id="MU393462">
    <property type="protein sequence ID" value="KAI4866157.1"/>
    <property type="molecule type" value="Genomic_DNA"/>
</dbReference>
<evidence type="ECO:0000313" key="1">
    <source>
        <dbReference type="EMBL" id="KAI4866157.1"/>
    </source>
</evidence>
<reference evidence="1 2" key="1">
    <citation type="journal article" date="2022" name="New Phytol.">
        <title>Ecological generalism drives hyperdiversity of secondary metabolite gene clusters in xylarialean endophytes.</title>
        <authorList>
            <person name="Franco M.E.E."/>
            <person name="Wisecaver J.H."/>
            <person name="Arnold A.E."/>
            <person name="Ju Y.M."/>
            <person name="Slot J.C."/>
            <person name="Ahrendt S."/>
            <person name="Moore L.P."/>
            <person name="Eastman K.E."/>
            <person name="Scott K."/>
            <person name="Konkel Z."/>
            <person name="Mondo S.J."/>
            <person name="Kuo A."/>
            <person name="Hayes R.D."/>
            <person name="Haridas S."/>
            <person name="Andreopoulos B."/>
            <person name="Riley R."/>
            <person name="LaButti K."/>
            <person name="Pangilinan J."/>
            <person name="Lipzen A."/>
            <person name="Amirebrahimi M."/>
            <person name="Yan J."/>
            <person name="Adam C."/>
            <person name="Keymanesh K."/>
            <person name="Ng V."/>
            <person name="Louie K."/>
            <person name="Northen T."/>
            <person name="Drula E."/>
            <person name="Henrissat B."/>
            <person name="Hsieh H.M."/>
            <person name="Youens-Clark K."/>
            <person name="Lutzoni F."/>
            <person name="Miadlikowska J."/>
            <person name="Eastwood D.C."/>
            <person name="Hamelin R.C."/>
            <person name="Grigoriev I.V."/>
            <person name="U'Ren J.M."/>
        </authorList>
    </citation>
    <scope>NUCLEOTIDE SEQUENCE [LARGE SCALE GENOMIC DNA]</scope>
    <source>
        <strain evidence="1 2">CBS 119005</strain>
    </source>
</reference>
<comment type="caution">
    <text evidence="1">The sequence shown here is derived from an EMBL/GenBank/DDBJ whole genome shotgun (WGS) entry which is preliminary data.</text>
</comment>
<gene>
    <name evidence="1" type="ORF">F4820DRAFT_265254</name>
</gene>
<name>A0ACB9Z3V6_9PEZI</name>
<evidence type="ECO:0000313" key="2">
    <source>
        <dbReference type="Proteomes" id="UP001497700"/>
    </source>
</evidence>
<protein>
    <submittedName>
        <fullName evidence="1">NAD(P)-binding protein</fullName>
    </submittedName>
</protein>
<sequence>MTSPKRTVLITGCSDGGMGADLAVAFHKAGLKVYATARNPAKMEKLAAQGIETLSLDVLSESSIAECAAKLPGLDILVNNAGQGYAIPVVDMDVAEARKMFDVNVWAPVSVIQGFLPLLLKSPSPVVVNHTSVLSVFPLPFQGPYAASKAALAMITDCLRVELQPWGIRVVDLKTGAVRTNFIANAPEFRLPENSIYGPARADVEKTNTDLFAAAEFPSDRWARETVQDLLRKSPAPALWRGDGARLGRLSAVLPYGMFDGTLKKMVGLDVVERVVKKRD</sequence>
<organism evidence="1 2">
    <name type="scientific">Hypoxylon rubiginosum</name>
    <dbReference type="NCBI Taxonomy" id="110542"/>
    <lineage>
        <taxon>Eukaryota</taxon>
        <taxon>Fungi</taxon>
        <taxon>Dikarya</taxon>
        <taxon>Ascomycota</taxon>
        <taxon>Pezizomycotina</taxon>
        <taxon>Sordariomycetes</taxon>
        <taxon>Xylariomycetidae</taxon>
        <taxon>Xylariales</taxon>
        <taxon>Hypoxylaceae</taxon>
        <taxon>Hypoxylon</taxon>
    </lineage>
</organism>
<proteinExistence type="predicted"/>
<keyword evidence="2" id="KW-1185">Reference proteome</keyword>
<dbReference type="Proteomes" id="UP001497700">
    <property type="component" value="Unassembled WGS sequence"/>
</dbReference>
<accession>A0ACB9Z3V6</accession>